<dbReference type="Proteomes" id="UP000295472">
    <property type="component" value="Unassembled WGS sequence"/>
</dbReference>
<organism evidence="2 3">
    <name type="scientific">Halanaerobium congolense</name>
    <dbReference type="NCBI Taxonomy" id="54121"/>
    <lineage>
        <taxon>Bacteria</taxon>
        <taxon>Bacillati</taxon>
        <taxon>Bacillota</taxon>
        <taxon>Clostridia</taxon>
        <taxon>Halanaerobiales</taxon>
        <taxon>Halanaerobiaceae</taxon>
        <taxon>Halanaerobium</taxon>
    </lineage>
</organism>
<accession>A0A4R8GEJ9</accession>
<gene>
    <name evidence="2" type="ORF">C7954_1294</name>
</gene>
<evidence type="ECO:0000313" key="2">
    <source>
        <dbReference type="EMBL" id="TDX40308.1"/>
    </source>
</evidence>
<proteinExistence type="predicted"/>
<dbReference type="AlphaFoldDB" id="A0A4R8GEJ9"/>
<protein>
    <submittedName>
        <fullName evidence="2">Zinc dependent phospholipase C</fullName>
    </submittedName>
</protein>
<sequence>MDRTYREVFKLDTRTHKMLAYKIHDHFAKSDIWLSKMALAWGSMKPDFIDRDISHFKDETMENFYKQFDDLKEMNPDQNPYRFAVKLGELFHYIADYFCRAHNDPELDPGTLWEKTVHIFHEWQLNQHAQNLHPDFFKKDIEEKFVYRNDLKTFIEKEHQEFLEREYSFKNDIESAFRICVLMTNKLVYEMQLEENYSFAHVFNLRHRLLYQNA</sequence>
<feature type="domain" description="Phospholipase C/D" evidence="1">
    <location>
        <begin position="15"/>
        <end position="168"/>
    </location>
</feature>
<dbReference type="EMBL" id="SOEF01000029">
    <property type="protein sequence ID" value="TDX40308.1"/>
    <property type="molecule type" value="Genomic_DNA"/>
</dbReference>
<name>A0A4R8GEJ9_9FIRM</name>
<dbReference type="Pfam" id="PF00882">
    <property type="entry name" value="Zn_dep_PLPC"/>
    <property type="match status" value="1"/>
</dbReference>
<dbReference type="InterPro" id="IPR029002">
    <property type="entry name" value="PLPC/GPLD1"/>
</dbReference>
<reference evidence="2 3" key="1">
    <citation type="submission" date="2019-03" db="EMBL/GenBank/DDBJ databases">
        <title>Subsurface microbial communities from deep shales in Ohio and West Virginia, USA.</title>
        <authorList>
            <person name="Wrighton K."/>
        </authorList>
    </citation>
    <scope>NUCLEOTIDE SEQUENCE [LARGE SCALE GENOMIC DNA]</scope>
    <source>
        <strain evidence="2 3">DSMZ 11287</strain>
    </source>
</reference>
<evidence type="ECO:0000313" key="3">
    <source>
        <dbReference type="Proteomes" id="UP000295472"/>
    </source>
</evidence>
<comment type="caution">
    <text evidence="2">The sequence shown here is derived from an EMBL/GenBank/DDBJ whole genome shotgun (WGS) entry which is preliminary data.</text>
</comment>
<evidence type="ECO:0000259" key="1">
    <source>
        <dbReference type="Pfam" id="PF00882"/>
    </source>
</evidence>